<keyword evidence="2" id="KW-1133">Transmembrane helix</keyword>
<evidence type="ECO:0000313" key="4">
    <source>
        <dbReference type="Proteomes" id="UP000189935"/>
    </source>
</evidence>
<sequence length="162" mass="17478">MPVARYFMYVGGVLLALLFVINAYLPAPPPVADRADAELPVIRIHSARQWPKAVVFDTSQPAPAQIAKTETAAPAPATVADASAKARVRDAFAQLQPSDLKQVEKQGAQPDPKTAEVKTAEVKPQPKRRVAKRRVAPPVGPPTMLVAQQPHFGFGLFGNNVW</sequence>
<feature type="transmembrane region" description="Helical" evidence="2">
    <location>
        <begin position="6"/>
        <end position="25"/>
    </location>
</feature>
<dbReference type="RefSeq" id="WP_079543932.1">
    <property type="nucleotide sequence ID" value="NZ_LT670844.1"/>
</dbReference>
<evidence type="ECO:0000256" key="1">
    <source>
        <dbReference type="SAM" id="MobiDB-lite"/>
    </source>
</evidence>
<dbReference type="EMBL" id="LT670844">
    <property type="protein sequence ID" value="SHL79272.1"/>
    <property type="molecule type" value="Genomic_DNA"/>
</dbReference>
<feature type="compositionally biased region" description="Basic residues" evidence="1">
    <location>
        <begin position="125"/>
        <end position="135"/>
    </location>
</feature>
<dbReference type="OrthoDB" id="8253939at2"/>
<dbReference type="Proteomes" id="UP000189935">
    <property type="component" value="Chromosome I"/>
</dbReference>
<feature type="region of interest" description="Disordered" evidence="1">
    <location>
        <begin position="99"/>
        <end position="137"/>
    </location>
</feature>
<gene>
    <name evidence="3" type="ORF">SAMN05444159_6832</name>
</gene>
<dbReference type="AlphaFoldDB" id="A0A1M7DIH1"/>
<keyword evidence="2" id="KW-0812">Transmembrane</keyword>
<name>A0A1M7DIH1_9BRAD</name>
<accession>A0A1M7DIH1</accession>
<evidence type="ECO:0000313" key="3">
    <source>
        <dbReference type="EMBL" id="SHL79272.1"/>
    </source>
</evidence>
<protein>
    <submittedName>
        <fullName evidence="3">Uncharacterized protein</fullName>
    </submittedName>
</protein>
<proteinExistence type="predicted"/>
<evidence type="ECO:0000256" key="2">
    <source>
        <dbReference type="SAM" id="Phobius"/>
    </source>
</evidence>
<organism evidence="3 4">
    <name type="scientific">Bradyrhizobium lablabi</name>
    <dbReference type="NCBI Taxonomy" id="722472"/>
    <lineage>
        <taxon>Bacteria</taxon>
        <taxon>Pseudomonadati</taxon>
        <taxon>Pseudomonadota</taxon>
        <taxon>Alphaproteobacteria</taxon>
        <taxon>Hyphomicrobiales</taxon>
        <taxon>Nitrobacteraceae</taxon>
        <taxon>Bradyrhizobium</taxon>
    </lineage>
</organism>
<keyword evidence="2" id="KW-0472">Membrane</keyword>
<reference evidence="3 4" key="1">
    <citation type="submission" date="2016-11" db="EMBL/GenBank/DDBJ databases">
        <authorList>
            <person name="Jaros S."/>
            <person name="Januszkiewicz K."/>
            <person name="Wedrychowicz H."/>
        </authorList>
    </citation>
    <scope>NUCLEOTIDE SEQUENCE [LARGE SCALE GENOMIC DNA]</scope>
    <source>
        <strain evidence="3 4">GAS499</strain>
    </source>
</reference>